<name>A0AAV0BVT5_PHAPC</name>
<accession>A0AAV0BVT5</accession>
<sequence length="109" mass="12632">MQQNSQVNLLCMLQTVAKFNPEAIFLLLFYISSLMLDCPLFKCLLKKLFPLIFNSTLPNQIAYLLPFNSLTFYFEVDLIFLFSVHSCVLISFMTSFHSSFRISIKTTKV</sequence>
<dbReference type="AlphaFoldDB" id="A0AAV0BVT5"/>
<feature type="transmembrane region" description="Helical" evidence="1">
    <location>
        <begin position="48"/>
        <end position="66"/>
    </location>
</feature>
<dbReference type="Proteomes" id="UP001153365">
    <property type="component" value="Unassembled WGS sequence"/>
</dbReference>
<evidence type="ECO:0000313" key="3">
    <source>
        <dbReference type="Proteomes" id="UP001153365"/>
    </source>
</evidence>
<keyword evidence="1" id="KW-1133">Transmembrane helix</keyword>
<keyword evidence="3" id="KW-1185">Reference proteome</keyword>
<evidence type="ECO:0000256" key="1">
    <source>
        <dbReference type="SAM" id="Phobius"/>
    </source>
</evidence>
<feature type="transmembrane region" description="Helical" evidence="1">
    <location>
        <begin position="78"/>
        <end position="96"/>
    </location>
</feature>
<feature type="transmembrane region" description="Helical" evidence="1">
    <location>
        <begin position="23"/>
        <end position="41"/>
    </location>
</feature>
<dbReference type="EMBL" id="CALTRL010006276">
    <property type="protein sequence ID" value="CAH7690332.1"/>
    <property type="molecule type" value="Genomic_DNA"/>
</dbReference>
<gene>
    <name evidence="2" type="ORF">PPACK8108_LOCUS25659</name>
</gene>
<comment type="caution">
    <text evidence="2">The sequence shown here is derived from an EMBL/GenBank/DDBJ whole genome shotgun (WGS) entry which is preliminary data.</text>
</comment>
<keyword evidence="1" id="KW-0472">Membrane</keyword>
<reference evidence="2" key="1">
    <citation type="submission" date="2022-06" db="EMBL/GenBank/DDBJ databases">
        <authorList>
            <consortium name="SYNGENTA / RWTH Aachen University"/>
        </authorList>
    </citation>
    <scope>NUCLEOTIDE SEQUENCE</scope>
</reference>
<evidence type="ECO:0000313" key="2">
    <source>
        <dbReference type="EMBL" id="CAH7690332.1"/>
    </source>
</evidence>
<keyword evidence="1" id="KW-0812">Transmembrane</keyword>
<organism evidence="2 3">
    <name type="scientific">Phakopsora pachyrhizi</name>
    <name type="common">Asian soybean rust disease fungus</name>
    <dbReference type="NCBI Taxonomy" id="170000"/>
    <lineage>
        <taxon>Eukaryota</taxon>
        <taxon>Fungi</taxon>
        <taxon>Dikarya</taxon>
        <taxon>Basidiomycota</taxon>
        <taxon>Pucciniomycotina</taxon>
        <taxon>Pucciniomycetes</taxon>
        <taxon>Pucciniales</taxon>
        <taxon>Phakopsoraceae</taxon>
        <taxon>Phakopsora</taxon>
    </lineage>
</organism>
<protein>
    <submittedName>
        <fullName evidence="2">Expressed protein</fullName>
    </submittedName>
</protein>
<proteinExistence type="predicted"/>